<feature type="binding site" evidence="14">
    <location>
        <begin position="334"/>
        <end position="337"/>
    </location>
    <ligand>
        <name>GMP</name>
        <dbReference type="ChEBI" id="CHEBI:58115"/>
    </ligand>
</feature>
<evidence type="ECO:0000256" key="1">
    <source>
        <dbReference type="ARBA" id="ARBA00008071"/>
    </source>
</evidence>
<dbReference type="GO" id="GO:0042245">
    <property type="term" value="P:RNA repair"/>
    <property type="evidence" value="ECO:0007669"/>
    <property type="project" value="UniProtKB-KW"/>
</dbReference>
<evidence type="ECO:0000256" key="3">
    <source>
        <dbReference type="ARBA" id="ARBA00012726"/>
    </source>
</evidence>
<feature type="binding site" evidence="14">
    <location>
        <position position="317"/>
    </location>
    <ligand>
        <name>GMP</name>
        <dbReference type="ChEBI" id="CHEBI:58115"/>
    </ligand>
</feature>
<keyword evidence="8 14" id="KW-0342">GTP-binding</keyword>
<keyword evidence="4" id="KW-0436">Ligase</keyword>
<dbReference type="GO" id="GO:0006281">
    <property type="term" value="P:DNA repair"/>
    <property type="evidence" value="ECO:0007669"/>
    <property type="project" value="TreeGrafter"/>
</dbReference>
<comment type="catalytic activity">
    <reaction evidence="11">
        <text>a 3'-end 3'-phospho-ribonucleotide-RNA + a 5'-end dephospho-ribonucleoside-RNA + GTP = a ribonucleotidyl-ribonucleotide-RNA + GMP + diphosphate</text>
        <dbReference type="Rhea" id="RHEA:68076"/>
        <dbReference type="Rhea" id="RHEA-COMP:10463"/>
        <dbReference type="Rhea" id="RHEA-COMP:13936"/>
        <dbReference type="Rhea" id="RHEA-COMP:17355"/>
        <dbReference type="ChEBI" id="CHEBI:33019"/>
        <dbReference type="ChEBI" id="CHEBI:37565"/>
        <dbReference type="ChEBI" id="CHEBI:58115"/>
        <dbReference type="ChEBI" id="CHEBI:83062"/>
        <dbReference type="ChEBI" id="CHEBI:138284"/>
        <dbReference type="ChEBI" id="CHEBI:173118"/>
        <dbReference type="EC" id="6.5.1.8"/>
    </reaction>
</comment>
<feature type="binding site" evidence="15">
    <location>
        <position position="186"/>
    </location>
    <ligand>
        <name>Mn(2+)</name>
        <dbReference type="ChEBI" id="CHEBI:29035"/>
        <label>2</label>
    </ligand>
</feature>
<dbReference type="GO" id="GO:0030145">
    <property type="term" value="F:manganese ion binding"/>
    <property type="evidence" value="ECO:0007669"/>
    <property type="project" value="TreeGrafter"/>
</dbReference>
<dbReference type="Proteomes" id="UP001177769">
    <property type="component" value="Chromosome"/>
</dbReference>
<evidence type="ECO:0000256" key="12">
    <source>
        <dbReference type="ARBA" id="ARBA00049514"/>
    </source>
</evidence>
<evidence type="ECO:0000256" key="11">
    <source>
        <dbReference type="ARBA" id="ARBA00047746"/>
    </source>
</evidence>
<dbReference type="GO" id="GO:0005525">
    <property type="term" value="F:GTP binding"/>
    <property type="evidence" value="ECO:0007669"/>
    <property type="project" value="UniProtKB-KW"/>
</dbReference>
<feature type="binding site" evidence="14">
    <location>
        <begin position="310"/>
        <end position="313"/>
    </location>
    <ligand>
        <name>GMP</name>
        <dbReference type="ChEBI" id="CHEBI:58115"/>
    </ligand>
</feature>
<feature type="active site" description="GMP-histidine intermediate" evidence="13">
    <location>
        <position position="334"/>
    </location>
</feature>
<feature type="binding site" evidence="15">
    <location>
        <position position="169"/>
    </location>
    <ligand>
        <name>Mn(2+)</name>
        <dbReference type="ChEBI" id="CHEBI:29035"/>
        <label>1</label>
    </ligand>
</feature>
<comment type="subunit">
    <text evidence="2">Monomer.</text>
</comment>
<dbReference type="PANTHER" id="PTHR43749:SF2">
    <property type="entry name" value="RNA-SPLICING LIGASE RTCB"/>
    <property type="match status" value="1"/>
</dbReference>
<comment type="similarity">
    <text evidence="1">Belongs to the RtcB family.</text>
</comment>
<keyword evidence="6 14" id="KW-0547">Nucleotide-binding</keyword>
<dbReference type="GO" id="GO:0003909">
    <property type="term" value="F:DNA ligase activity"/>
    <property type="evidence" value="ECO:0007669"/>
    <property type="project" value="TreeGrafter"/>
</dbReference>
<evidence type="ECO:0000256" key="7">
    <source>
        <dbReference type="ARBA" id="ARBA00022800"/>
    </source>
</evidence>
<evidence type="ECO:0000256" key="14">
    <source>
        <dbReference type="PIRSR" id="PIRSR601233-2"/>
    </source>
</evidence>
<keyword evidence="7" id="KW-0692">RNA repair</keyword>
<dbReference type="SUPFAM" id="SSF103365">
    <property type="entry name" value="Hypothetical protein PH1602"/>
    <property type="match status" value="1"/>
</dbReference>
<dbReference type="InterPro" id="IPR052915">
    <property type="entry name" value="RtcB-like"/>
</dbReference>
<evidence type="ECO:0000256" key="8">
    <source>
        <dbReference type="ARBA" id="ARBA00023134"/>
    </source>
</evidence>
<evidence type="ECO:0000313" key="17">
    <source>
        <dbReference type="Proteomes" id="UP001177769"/>
    </source>
</evidence>
<dbReference type="FunFam" id="3.90.1860.10:FF:000002">
    <property type="entry name" value="RNA-splicing ligase RtcB"/>
    <property type="match status" value="1"/>
</dbReference>
<comment type="catalytic activity">
    <reaction evidence="12">
        <text>a 3'-end 2',3'-cyclophospho-ribonucleotide-RNA + a 5'-end dephospho-ribonucleoside-RNA + GTP + H2O = a ribonucleotidyl-ribonucleotide-RNA + GMP + diphosphate + H(+)</text>
        <dbReference type="Rhea" id="RHEA:68080"/>
        <dbReference type="Rhea" id="RHEA-COMP:10464"/>
        <dbReference type="Rhea" id="RHEA-COMP:13936"/>
        <dbReference type="Rhea" id="RHEA-COMP:17355"/>
        <dbReference type="ChEBI" id="CHEBI:15377"/>
        <dbReference type="ChEBI" id="CHEBI:15378"/>
        <dbReference type="ChEBI" id="CHEBI:33019"/>
        <dbReference type="ChEBI" id="CHEBI:37565"/>
        <dbReference type="ChEBI" id="CHEBI:58115"/>
        <dbReference type="ChEBI" id="CHEBI:83064"/>
        <dbReference type="ChEBI" id="CHEBI:138284"/>
        <dbReference type="ChEBI" id="CHEBI:173118"/>
        <dbReference type="EC" id="6.5.1.8"/>
    </reaction>
</comment>
<evidence type="ECO:0000256" key="5">
    <source>
        <dbReference type="ARBA" id="ARBA00022723"/>
    </source>
</evidence>
<dbReference type="EMBL" id="CP116346">
    <property type="protein sequence ID" value="WIT14185.1"/>
    <property type="molecule type" value="Genomic_DNA"/>
</dbReference>
<evidence type="ECO:0000256" key="6">
    <source>
        <dbReference type="ARBA" id="ARBA00022741"/>
    </source>
</evidence>
<dbReference type="GO" id="GO:0170057">
    <property type="term" value="F:RNA ligase (GTP) activity"/>
    <property type="evidence" value="ECO:0007669"/>
    <property type="project" value="UniProtKB-EC"/>
</dbReference>
<dbReference type="InterPro" id="IPR036025">
    <property type="entry name" value="RtcB-like_sf"/>
</dbReference>
<organism evidence="16 17">
    <name type="scientific">Paucibacter sediminis</name>
    <dbReference type="NCBI Taxonomy" id="3019553"/>
    <lineage>
        <taxon>Bacteria</taxon>
        <taxon>Pseudomonadati</taxon>
        <taxon>Pseudomonadota</taxon>
        <taxon>Betaproteobacteria</taxon>
        <taxon>Burkholderiales</taxon>
        <taxon>Sphaerotilaceae</taxon>
        <taxon>Roseateles</taxon>
    </lineage>
</organism>
<protein>
    <recommendedName>
        <fullName evidence="10">3'-phosphate/5'-hydroxy nucleic acid ligase</fullName>
        <ecNumber evidence="3">6.5.1.8</ecNumber>
    </recommendedName>
    <alternativeName>
        <fullName evidence="10">3'-phosphate/5'-hydroxy nucleic acid ligase</fullName>
    </alternativeName>
</protein>
<evidence type="ECO:0000256" key="4">
    <source>
        <dbReference type="ARBA" id="ARBA00022598"/>
    </source>
</evidence>
<evidence type="ECO:0000256" key="9">
    <source>
        <dbReference type="ARBA" id="ARBA00023211"/>
    </source>
</evidence>
<dbReference type="PANTHER" id="PTHR43749">
    <property type="entry name" value="RNA-SPLICING LIGASE RTCB"/>
    <property type="match status" value="1"/>
</dbReference>
<feature type="binding site" evidence="14">
    <location>
        <position position="404"/>
    </location>
    <ligand>
        <name>GMP</name>
        <dbReference type="ChEBI" id="CHEBI:58115"/>
    </ligand>
</feature>
<feature type="binding site" evidence="15">
    <location>
        <position position="78"/>
    </location>
    <ligand>
        <name>Mn(2+)</name>
        <dbReference type="ChEBI" id="CHEBI:29035"/>
        <label>1</label>
    </ligand>
</feature>
<reference evidence="16" key="1">
    <citation type="submission" date="2023-01" db="EMBL/GenBank/DDBJ databases">
        <title>Whole genome sequence of Paucibacter sp. S2-9 isolated from pond sediment.</title>
        <authorList>
            <person name="Jung J.Y."/>
        </authorList>
    </citation>
    <scope>NUCLEOTIDE SEQUENCE</scope>
    <source>
        <strain evidence="16">S2-9</strain>
    </source>
</reference>
<evidence type="ECO:0000256" key="15">
    <source>
        <dbReference type="PIRSR" id="PIRSR601233-3"/>
    </source>
</evidence>
<dbReference type="RefSeq" id="WP_285235313.1">
    <property type="nucleotide sequence ID" value="NZ_CP116346.1"/>
</dbReference>
<evidence type="ECO:0000256" key="2">
    <source>
        <dbReference type="ARBA" id="ARBA00011245"/>
    </source>
</evidence>
<name>A0AA95NHH1_9BURK</name>
<keyword evidence="17" id="KW-1185">Reference proteome</keyword>
<evidence type="ECO:0000313" key="16">
    <source>
        <dbReference type="EMBL" id="WIT14185.1"/>
    </source>
</evidence>
<proteinExistence type="inferred from homology"/>
<keyword evidence="5 15" id="KW-0479">Metal-binding</keyword>
<evidence type="ECO:0000256" key="10">
    <source>
        <dbReference type="ARBA" id="ARBA00030221"/>
    </source>
</evidence>
<dbReference type="GO" id="GO:0006396">
    <property type="term" value="P:RNA processing"/>
    <property type="evidence" value="ECO:0007669"/>
    <property type="project" value="InterPro"/>
</dbReference>
<feature type="binding site" evidence="14">
    <location>
        <begin position="278"/>
        <end position="279"/>
    </location>
    <ligand>
        <name>GMP</name>
        <dbReference type="ChEBI" id="CHEBI:58115"/>
    </ligand>
</feature>
<evidence type="ECO:0000256" key="13">
    <source>
        <dbReference type="PIRSR" id="PIRSR601233-1"/>
    </source>
</evidence>
<comment type="cofactor">
    <cofactor evidence="15">
        <name>Mn(2+)</name>
        <dbReference type="ChEBI" id="CHEBI:29035"/>
    </cofactor>
    <text evidence="15">Binds 2 manganese ions per subunit.</text>
</comment>
<dbReference type="KEGG" id="pais:PFX98_11345"/>
<sequence>MEAQHIHEDVPGGVPLKMWTRGVPVESEAKRQLTNAARLPIVFKHIAAMPDVHFGIGATVGSVIPTIKAIIPAAVGVDIGCGMIACKTTLRAEDLPDNLAPLRAAIERAVPHGRVPGNRDPGAWQKPPGSVDTAWAQLEPEFAELCRNYPKLEKTNHHKHLGTLGGGNHFIEVCLDEAGAVWFMLHSGSRGVGNAIGTMFIELAKQDAMRHQANLPDRDLAYFEEGSRYFGDYVRAVSWAQKYAAMNREVMMRRVIEAAKTVLHKNFQSHIEAVNCHHNYVQREQHFGEDVFVTRKGAVSAKAGQLGIIPGSMGARSYIVRGKGNPESFESCSHGAGRVMSRGDAKRSFTLADHRAATEGVECRKDKDVLDETPAAYKDIDAVMAAQANLVDVVHTLKQVVCVKG</sequence>
<dbReference type="AlphaFoldDB" id="A0AA95NHH1"/>
<gene>
    <name evidence="16" type="ORF">PFX98_11345</name>
</gene>
<keyword evidence="9 15" id="KW-0464">Manganese</keyword>
<dbReference type="InterPro" id="IPR001233">
    <property type="entry name" value="RtcB"/>
</dbReference>
<accession>A0AA95NHH1</accession>
<dbReference type="EC" id="6.5.1.8" evidence="3"/>
<feature type="binding site" evidence="14">
    <location>
        <begin position="168"/>
        <end position="172"/>
    </location>
    <ligand>
        <name>GMP</name>
        <dbReference type="ChEBI" id="CHEBI:58115"/>
    </ligand>
</feature>
<dbReference type="Gene3D" id="3.90.1860.10">
    <property type="entry name" value="tRNA-splicing ligase RtcB"/>
    <property type="match status" value="1"/>
</dbReference>
<feature type="binding site" evidence="15">
    <location>
        <position position="278"/>
    </location>
    <ligand>
        <name>Mn(2+)</name>
        <dbReference type="ChEBI" id="CHEBI:29035"/>
        <label>2</label>
    </ligand>
</feature>
<dbReference type="Pfam" id="PF01139">
    <property type="entry name" value="RtcB"/>
    <property type="match status" value="1"/>
</dbReference>